<evidence type="ECO:0000256" key="1">
    <source>
        <dbReference type="SAM" id="MobiDB-lite"/>
    </source>
</evidence>
<feature type="region of interest" description="Disordered" evidence="1">
    <location>
        <begin position="570"/>
        <end position="592"/>
    </location>
</feature>
<evidence type="ECO:0000313" key="4">
    <source>
        <dbReference type="EMBL" id="KYQ93388.1"/>
    </source>
</evidence>
<keyword evidence="2" id="KW-0732">Signal</keyword>
<protein>
    <submittedName>
        <fullName evidence="4">Spore coat protein SP70</fullName>
    </submittedName>
</protein>
<keyword evidence="4" id="KW-0167">Capsid protein</keyword>
<feature type="region of interest" description="Disordered" evidence="1">
    <location>
        <begin position="92"/>
        <end position="116"/>
    </location>
</feature>
<dbReference type="PANTHER" id="PTHR33459:SF7">
    <property type="entry name" value="DD-GDCA PROTEIN"/>
    <property type="match status" value="1"/>
</dbReference>
<feature type="compositionally biased region" description="Low complexity" evidence="1">
    <location>
        <begin position="466"/>
        <end position="475"/>
    </location>
</feature>
<feature type="signal peptide" evidence="2">
    <location>
        <begin position="1"/>
        <end position="22"/>
    </location>
</feature>
<evidence type="ECO:0000256" key="2">
    <source>
        <dbReference type="SAM" id="SignalP"/>
    </source>
</evidence>
<dbReference type="InterPro" id="IPR003645">
    <property type="entry name" value="Fol_N"/>
</dbReference>
<accession>A0A151ZHC2</accession>
<dbReference type="GO" id="GO:0030435">
    <property type="term" value="P:sporulation resulting in formation of a cellular spore"/>
    <property type="evidence" value="ECO:0007669"/>
    <property type="project" value="UniProtKB-ARBA"/>
</dbReference>
<feature type="region of interest" description="Disordered" evidence="1">
    <location>
        <begin position="637"/>
        <end position="657"/>
    </location>
</feature>
<comment type="caution">
    <text evidence="4">The sequence shown here is derived from an EMBL/GenBank/DDBJ whole genome shotgun (WGS) entry which is preliminary data.</text>
</comment>
<feature type="region of interest" description="Disordered" evidence="1">
    <location>
        <begin position="445"/>
        <end position="524"/>
    </location>
</feature>
<feature type="domain" description="Follistatin-like" evidence="3">
    <location>
        <begin position="30"/>
        <end position="52"/>
    </location>
</feature>
<feature type="region of interest" description="Disordered" evidence="1">
    <location>
        <begin position="728"/>
        <end position="747"/>
    </location>
</feature>
<dbReference type="PANTHER" id="PTHR33459">
    <property type="entry name" value="DD-GDCA PROTEIN"/>
    <property type="match status" value="1"/>
</dbReference>
<proteinExistence type="predicted"/>
<dbReference type="EMBL" id="LODT01000028">
    <property type="protein sequence ID" value="KYQ93388.1"/>
    <property type="molecule type" value="Genomic_DNA"/>
</dbReference>
<organism evidence="4 5">
    <name type="scientific">Tieghemostelium lacteum</name>
    <name type="common">Slime mold</name>
    <name type="synonym">Dictyostelium lacteum</name>
    <dbReference type="NCBI Taxonomy" id="361077"/>
    <lineage>
        <taxon>Eukaryota</taxon>
        <taxon>Amoebozoa</taxon>
        <taxon>Evosea</taxon>
        <taxon>Eumycetozoa</taxon>
        <taxon>Dictyostelia</taxon>
        <taxon>Dictyosteliales</taxon>
        <taxon>Raperosteliaceae</taxon>
        <taxon>Tieghemostelium</taxon>
    </lineage>
</organism>
<feature type="compositionally biased region" description="Low complexity" evidence="1">
    <location>
        <begin position="637"/>
        <end position="646"/>
    </location>
</feature>
<keyword evidence="5" id="KW-1185">Reference proteome</keyword>
<evidence type="ECO:0000313" key="5">
    <source>
        <dbReference type="Proteomes" id="UP000076078"/>
    </source>
</evidence>
<feature type="domain" description="Follistatin-like" evidence="3">
    <location>
        <begin position="675"/>
        <end position="697"/>
    </location>
</feature>
<dbReference type="STRING" id="361077.A0A151ZHC2"/>
<dbReference type="InterPro" id="IPR052326">
    <property type="entry name" value="Diff-Dev_Assoc_Protein"/>
</dbReference>
<feature type="compositionally biased region" description="Low complexity" evidence="1">
    <location>
        <begin position="377"/>
        <end position="386"/>
    </location>
</feature>
<evidence type="ECO:0000259" key="3">
    <source>
        <dbReference type="SMART" id="SM00274"/>
    </source>
</evidence>
<keyword evidence="4" id="KW-0946">Virion</keyword>
<dbReference type="SMART" id="SM00274">
    <property type="entry name" value="FOLN"/>
    <property type="match status" value="6"/>
</dbReference>
<feature type="domain" description="Follistatin-like" evidence="3">
    <location>
        <begin position="941"/>
        <end position="964"/>
    </location>
</feature>
<sequence length="978" mass="108796">MRISYITVSLIVLAVLAQQSLGGNVGTEGICRNVDCPNGYECRNINNIAQCVNVSKGQPPIKECSQVVCPLGFSCRVKDNGQVECYNTATGQSTTGGHSSGSSSSSGHSSSSGWTSGKPTSCDTLKCPPGYQCQQQGKEVECVRVPPPTNPPTNPPGNKCDSVRCPDGYHCESKGDAATCVPNGPKKCRSDRDCGWDEYCDDIPWSRIGGDDDDHIPWTEIGDDKQPWTEIGHAYAEEGAEGWNRPRYGICKKRPTKPPVKKCKSDSDCEYNEYCDKNIQRYSSSSNSDDDHIPWSEIGHAYAEDFEDFEEGRRPIRWGVCRKKKPTPPPVKKCRFDRDCGFNQYCDMDEIPWTTITRSSGRSSSSSDDDIPWTPIGRSSGRSSSSSDDDQPWTPIGNTYAEEDAEGWGHHRRWGVCKDKPTPPKGSCWSDRDCGRNQYCWIPRHSGSDRSSSSSSDDDIPWTPIGRSSGRSSSSSDDDQPWTPIGNTYAEDIEENEQGRRGRWHRPPPGICKNKPTRPPEHRCKYDKDCPSNQFCFKRVSTNGNSIRLEDPEWNIFAEDFDYADIQPAEIQPASPPKGGSSGGSSGSNSDRHHHHVSWGVCRDKPYVQKCNKSRDCPYDQFCYHVGGHDWSESDCSSSDSSSSSSDSDDDNGNRDHMKWKTISNSGVCKKKPTKCDLFNCPLGFYCREDGPWAKCVPIPRPSKRCYSDRDCYGGHCIFRQNNDLSNNEQGWSDSSSSDSDSDWDHHRHHHHHRRHGMCVYPPTPSGCQSDMDCPFGTQCQKIQPMGGMQGIEFNGGGVQGVCVPKKPTILKCQDYTDCPINQVCLQNHTCSIRFCNVSLLGNCPPGHYCAEGFCHESALNLTCTVDTQCPPKYYCNKQTNKCSRRVVPATSIQPPERLPYRPPVCNKDCGNEYFCARVDGIDTCVRYPTAPTSQPNRPDKCDTLLCPIGYKCKNLSEDMVACVDNQGRNFPGSVQMI</sequence>
<dbReference type="GO" id="GO:0031160">
    <property type="term" value="C:spore wall"/>
    <property type="evidence" value="ECO:0007669"/>
    <property type="project" value="UniProtKB-ARBA"/>
</dbReference>
<dbReference type="Proteomes" id="UP000076078">
    <property type="component" value="Unassembled WGS sequence"/>
</dbReference>
<dbReference type="AlphaFoldDB" id="A0A151ZHC2"/>
<feature type="chain" id="PRO_5007593304" evidence="2">
    <location>
        <begin position="23"/>
        <end position="978"/>
    </location>
</feature>
<feature type="domain" description="Follistatin-like" evidence="3">
    <location>
        <begin position="63"/>
        <end position="86"/>
    </location>
</feature>
<feature type="domain" description="Follistatin-like" evidence="3">
    <location>
        <begin position="159"/>
        <end position="181"/>
    </location>
</feature>
<name>A0A151ZHC2_TIELA</name>
<feature type="region of interest" description="Disordered" evidence="1">
    <location>
        <begin position="357"/>
        <end position="399"/>
    </location>
</feature>
<gene>
    <name evidence="4" type="ORF">DLAC_06069</name>
</gene>
<dbReference type="InParanoid" id="A0A151ZHC2"/>
<feature type="domain" description="Follistatin-like" evidence="3">
    <location>
        <begin position="121"/>
        <end position="143"/>
    </location>
</feature>
<reference evidence="4 5" key="1">
    <citation type="submission" date="2015-12" db="EMBL/GenBank/DDBJ databases">
        <title>Dictyostelia acquired genes for synthesis and detection of signals that induce cell-type specialization by lateral gene transfer from prokaryotes.</title>
        <authorList>
            <person name="Gloeckner G."/>
            <person name="Schaap P."/>
        </authorList>
    </citation>
    <scope>NUCLEOTIDE SEQUENCE [LARGE SCALE GENOMIC DNA]</scope>
    <source>
        <strain evidence="4 5">TK</strain>
    </source>
</reference>